<sequence>MSKDNIISSERCTSDSSLTSAEIIIHAAAELLDVQQRFFLVCTMAEYLHLDPTSLALNPYQGLMHRS</sequence>
<name>A0A8T1TES3_CHESE</name>
<dbReference type="InterPro" id="IPR027468">
    <property type="entry name" value="Alpha-dystroglycan_domain_2"/>
</dbReference>
<evidence type="ECO:0000313" key="1">
    <source>
        <dbReference type="EMBL" id="KAG6939557.1"/>
    </source>
</evidence>
<dbReference type="EMBL" id="JAHGAV010000010">
    <property type="protein sequence ID" value="KAG6939557.1"/>
    <property type="molecule type" value="Genomic_DNA"/>
</dbReference>
<dbReference type="OrthoDB" id="5990676at2759"/>
<keyword evidence="2" id="KW-1185">Reference proteome</keyword>
<evidence type="ECO:0000313" key="2">
    <source>
        <dbReference type="Proteomes" id="UP000765507"/>
    </source>
</evidence>
<feature type="non-terminal residue" evidence="1">
    <location>
        <position position="1"/>
    </location>
</feature>
<dbReference type="AlphaFoldDB" id="A0A8T1TES3"/>
<organism evidence="1 2">
    <name type="scientific">Chelydra serpentina</name>
    <name type="common">Snapping turtle</name>
    <name type="synonym">Testudo serpentina</name>
    <dbReference type="NCBI Taxonomy" id="8475"/>
    <lineage>
        <taxon>Eukaryota</taxon>
        <taxon>Metazoa</taxon>
        <taxon>Chordata</taxon>
        <taxon>Craniata</taxon>
        <taxon>Vertebrata</taxon>
        <taxon>Euteleostomi</taxon>
        <taxon>Archelosauria</taxon>
        <taxon>Testudinata</taxon>
        <taxon>Testudines</taxon>
        <taxon>Cryptodira</taxon>
        <taxon>Durocryptodira</taxon>
        <taxon>Americhelydia</taxon>
        <taxon>Chelydroidea</taxon>
        <taxon>Chelydridae</taxon>
        <taxon>Chelydra</taxon>
    </lineage>
</organism>
<accession>A0A8T1TES3</accession>
<dbReference type="Gene3D" id="3.30.70.1040">
    <property type="entry name" value="Dystroglycan, domain 2"/>
    <property type="match status" value="1"/>
</dbReference>
<proteinExistence type="predicted"/>
<gene>
    <name evidence="1" type="ORF">G0U57_000711</name>
</gene>
<protein>
    <submittedName>
        <fullName evidence="1">Uncharacterized protein</fullName>
    </submittedName>
</protein>
<dbReference type="Proteomes" id="UP000765507">
    <property type="component" value="Unassembled WGS sequence"/>
</dbReference>
<reference evidence="1 2" key="1">
    <citation type="journal article" date="2020" name="G3 (Bethesda)">
        <title>Draft Genome of the Common Snapping Turtle, Chelydra serpentina, a Model for Phenotypic Plasticity in Reptiles.</title>
        <authorList>
            <person name="Das D."/>
            <person name="Singh S.K."/>
            <person name="Bierstedt J."/>
            <person name="Erickson A."/>
            <person name="Galli G.L.J."/>
            <person name="Crossley D.A. 2nd"/>
            <person name="Rhen T."/>
        </authorList>
    </citation>
    <scope>NUCLEOTIDE SEQUENCE [LARGE SCALE GENOMIC DNA]</scope>
    <source>
        <strain evidence="1">KW</strain>
    </source>
</reference>
<comment type="caution">
    <text evidence="1">The sequence shown here is derived from an EMBL/GenBank/DDBJ whole genome shotgun (WGS) entry which is preliminary data.</text>
</comment>